<dbReference type="RefSeq" id="WP_143409735.1">
    <property type="nucleotide sequence ID" value="NZ_VHSF01000001.1"/>
</dbReference>
<dbReference type="InterPro" id="IPR051396">
    <property type="entry name" value="Bact_Antivir_Def_Nuclease"/>
</dbReference>
<gene>
    <name evidence="3" type="ORF">FGM01_03440</name>
</gene>
<sequence>MIKKIGVENFRVFKEYTEFELRPITLLTGPNNSGKSSLIKLLLLIKTGISSFEFKSGNHNLEDFEKILNWDSGSKNLKLRLDPNIPFFKNIDVEYLYKKNNIYEINLYHSQQCIINYSYKIGAPKEDWGSHVDIGYGFYYEFLDININAIIGLVYDGNYEILNNWKEMVPEHPLPKHVNPKIDNVKTNYNIDNYKSSNENPEHSLDIKAVFAIYNEVQRLDKNYLLYELFIEDQDCTKDYLEEIVKIQEIVFQEINFEEDPENPSGALTNKFASFSHSFLDVEDQAHQKIEEYFVNKIPDLKIELKPTTLNHIIFSEQWFAYDTSNVLDKNRLFDQLFNFDLNFENERLELDFISANRGNQKRVLQNESESEIDKIVAEFVDGGKKNQDFLANTLKILGIKGNLVPERFENTISVVYIQNGDQKVSLADLGYGFSQVIPIILKIIMSGDHLIIEEPEANLHPNLQSKFADLLLTTIRAYPRKKFIIETHSEYLIRKLQFLTAKKDLSTDDTLIYYFNADEYVNHEEPKVKKIEITGTGNLTENFGPGFYDEATRLQFDLMKIKKDQEN</sequence>
<organism evidence="3 4">
    <name type="scientific">Christiangramia sabulilitoris</name>
    <dbReference type="NCBI Taxonomy" id="2583991"/>
    <lineage>
        <taxon>Bacteria</taxon>
        <taxon>Pseudomonadati</taxon>
        <taxon>Bacteroidota</taxon>
        <taxon>Flavobacteriia</taxon>
        <taxon>Flavobacteriales</taxon>
        <taxon>Flavobacteriaceae</taxon>
        <taxon>Christiangramia</taxon>
    </lineage>
</organism>
<dbReference type="AlphaFoldDB" id="A0A550I7K5"/>
<dbReference type="SUPFAM" id="SSF52540">
    <property type="entry name" value="P-loop containing nucleoside triphosphate hydrolases"/>
    <property type="match status" value="1"/>
</dbReference>
<dbReference type="OrthoDB" id="9792800at2"/>
<reference evidence="3 4" key="1">
    <citation type="submission" date="2019-06" db="EMBL/GenBank/DDBJ databases">
        <title>Gramella sabulilitoris sp. nov., isolated from a marine sand.</title>
        <authorList>
            <person name="Yoon J.-H."/>
        </authorList>
    </citation>
    <scope>NUCLEOTIDE SEQUENCE [LARGE SCALE GENOMIC DNA]</scope>
    <source>
        <strain evidence="3 4">HSMS-1</strain>
    </source>
</reference>
<proteinExistence type="predicted"/>
<feature type="domain" description="Endonuclease GajA/Old nuclease/RecF-like AAA" evidence="2">
    <location>
        <begin position="1"/>
        <end position="494"/>
    </location>
</feature>
<dbReference type="PANTHER" id="PTHR43581:SF2">
    <property type="entry name" value="EXCINUCLEASE ATPASE SUBUNIT"/>
    <property type="match status" value="1"/>
</dbReference>
<dbReference type="InterPro" id="IPR041685">
    <property type="entry name" value="AAA_GajA/Old/RecF-like"/>
</dbReference>
<dbReference type="Proteomes" id="UP000315131">
    <property type="component" value="Unassembled WGS sequence"/>
</dbReference>
<comment type="caution">
    <text evidence="3">The sequence shown here is derived from an EMBL/GenBank/DDBJ whole genome shotgun (WGS) entry which is preliminary data.</text>
</comment>
<dbReference type="Pfam" id="PF13175">
    <property type="entry name" value="AAA_15"/>
    <property type="match status" value="1"/>
</dbReference>
<accession>A0A550I7K5</accession>
<dbReference type="Gene3D" id="3.40.50.300">
    <property type="entry name" value="P-loop containing nucleotide triphosphate hydrolases"/>
    <property type="match status" value="2"/>
</dbReference>
<name>A0A550I7K5_9FLAO</name>
<evidence type="ECO:0000313" key="3">
    <source>
        <dbReference type="EMBL" id="TRO66956.1"/>
    </source>
</evidence>
<dbReference type="EMBL" id="VHSF01000001">
    <property type="protein sequence ID" value="TRO66956.1"/>
    <property type="molecule type" value="Genomic_DNA"/>
</dbReference>
<dbReference type="Pfam" id="PF12476">
    <property type="entry name" value="DUF3696"/>
    <property type="match status" value="1"/>
</dbReference>
<dbReference type="InterPro" id="IPR027417">
    <property type="entry name" value="P-loop_NTPase"/>
</dbReference>
<keyword evidence="4" id="KW-1185">Reference proteome</keyword>
<feature type="domain" description="DUF3696" evidence="1">
    <location>
        <begin position="507"/>
        <end position="555"/>
    </location>
</feature>
<dbReference type="PANTHER" id="PTHR43581">
    <property type="entry name" value="ATP/GTP PHOSPHATASE"/>
    <property type="match status" value="1"/>
</dbReference>
<protein>
    <submittedName>
        <fullName evidence="3">DUF3696 domain-containing protein</fullName>
    </submittedName>
</protein>
<evidence type="ECO:0000259" key="2">
    <source>
        <dbReference type="Pfam" id="PF13175"/>
    </source>
</evidence>
<dbReference type="InterPro" id="IPR022532">
    <property type="entry name" value="DUF3696"/>
</dbReference>
<evidence type="ECO:0000313" key="4">
    <source>
        <dbReference type="Proteomes" id="UP000315131"/>
    </source>
</evidence>
<evidence type="ECO:0000259" key="1">
    <source>
        <dbReference type="Pfam" id="PF12476"/>
    </source>
</evidence>